<feature type="domain" description="Cytochrome C biogenesis protein transmembrane" evidence="7">
    <location>
        <begin position="6"/>
        <end position="213"/>
    </location>
</feature>
<evidence type="ECO:0000313" key="8">
    <source>
        <dbReference type="EMBL" id="MPM82007.1"/>
    </source>
</evidence>
<dbReference type="AlphaFoldDB" id="A0A645CYL4"/>
<feature type="transmembrane region" description="Helical" evidence="6">
    <location>
        <begin position="6"/>
        <end position="34"/>
    </location>
</feature>
<dbReference type="InterPro" id="IPR003834">
    <property type="entry name" value="Cyt_c_assmbl_TM_dom"/>
</dbReference>
<feature type="transmembrane region" description="Helical" evidence="6">
    <location>
        <begin position="155"/>
        <end position="179"/>
    </location>
</feature>
<dbReference type="PANTHER" id="PTHR31272">
    <property type="entry name" value="CYTOCHROME C-TYPE BIOGENESIS PROTEIN HI_1454-RELATED"/>
    <property type="match status" value="1"/>
</dbReference>
<gene>
    <name evidence="8" type="primary">dipZ_6</name>
    <name evidence="8" type="ORF">SDC9_129065</name>
</gene>
<evidence type="ECO:0000256" key="5">
    <source>
        <dbReference type="ARBA" id="ARBA00023136"/>
    </source>
</evidence>
<keyword evidence="5 6" id="KW-0472">Membrane</keyword>
<name>A0A645CYL4_9ZZZZ</name>
<reference evidence="8" key="1">
    <citation type="submission" date="2019-08" db="EMBL/GenBank/DDBJ databases">
        <authorList>
            <person name="Kucharzyk K."/>
            <person name="Murdoch R.W."/>
            <person name="Higgins S."/>
            <person name="Loffler F."/>
        </authorList>
    </citation>
    <scope>NUCLEOTIDE SEQUENCE</scope>
</reference>
<comment type="caution">
    <text evidence="8">The sequence shown here is derived from an EMBL/GenBank/DDBJ whole genome shotgun (WGS) entry which is preliminary data.</text>
</comment>
<dbReference type="GO" id="GO:0017004">
    <property type="term" value="P:cytochrome complex assembly"/>
    <property type="evidence" value="ECO:0007669"/>
    <property type="project" value="InterPro"/>
</dbReference>
<evidence type="ECO:0000256" key="3">
    <source>
        <dbReference type="ARBA" id="ARBA00022692"/>
    </source>
</evidence>
<evidence type="ECO:0000256" key="4">
    <source>
        <dbReference type="ARBA" id="ARBA00022989"/>
    </source>
</evidence>
<evidence type="ECO:0000256" key="1">
    <source>
        <dbReference type="ARBA" id="ARBA00004141"/>
    </source>
</evidence>
<evidence type="ECO:0000256" key="6">
    <source>
        <dbReference type="SAM" id="Phobius"/>
    </source>
</evidence>
<feature type="transmembrane region" description="Helical" evidence="6">
    <location>
        <begin position="81"/>
        <end position="103"/>
    </location>
</feature>
<dbReference type="EMBL" id="VSSQ01031205">
    <property type="protein sequence ID" value="MPM82007.1"/>
    <property type="molecule type" value="Genomic_DNA"/>
</dbReference>
<dbReference type="Pfam" id="PF02683">
    <property type="entry name" value="DsbD_TM"/>
    <property type="match status" value="1"/>
</dbReference>
<comment type="similarity">
    <text evidence="2">Belongs to the DsbD family.</text>
</comment>
<feature type="transmembrane region" description="Helical" evidence="6">
    <location>
        <begin position="199"/>
        <end position="218"/>
    </location>
</feature>
<feature type="transmembrane region" description="Helical" evidence="6">
    <location>
        <begin position="46"/>
        <end position="69"/>
    </location>
</feature>
<feature type="transmembrane region" description="Helical" evidence="6">
    <location>
        <begin position="124"/>
        <end position="149"/>
    </location>
</feature>
<proteinExistence type="inferred from homology"/>
<keyword evidence="3 6" id="KW-0812">Transmembrane</keyword>
<dbReference type="PANTHER" id="PTHR31272:SF4">
    <property type="entry name" value="CYTOCHROME C-TYPE BIOGENESIS PROTEIN HI_1454-RELATED"/>
    <property type="match status" value="1"/>
</dbReference>
<protein>
    <submittedName>
        <fullName evidence="8">Protein DipZ</fullName>
    </submittedName>
</protein>
<organism evidence="8">
    <name type="scientific">bioreactor metagenome</name>
    <dbReference type="NCBI Taxonomy" id="1076179"/>
    <lineage>
        <taxon>unclassified sequences</taxon>
        <taxon>metagenomes</taxon>
        <taxon>ecological metagenomes</taxon>
    </lineage>
</organism>
<evidence type="ECO:0000256" key="2">
    <source>
        <dbReference type="ARBA" id="ARBA00006143"/>
    </source>
</evidence>
<sequence>MVLVPYLITFFEGIITFISPCLLPMLPIYIMYFAGGGQESQRKTKTLTHALGFVLGFTIVFVTLGAFAGSIGRYLTQHQTIVNLVAGAMMVFFGLSFLEVLPWRFFTGNVRRSNVTQMSLTSSILFGMIFSIGWTPCVGIFLGAALLFASQQASIWKGILMLFTYSLGLGIPFVISALLIEQLKSTFQWIKQHYREINLFSGVFLIIIGIAMMTGWLGRLLSVLS</sequence>
<accession>A0A645CYL4</accession>
<evidence type="ECO:0000259" key="7">
    <source>
        <dbReference type="Pfam" id="PF02683"/>
    </source>
</evidence>
<comment type="subcellular location">
    <subcellularLocation>
        <location evidence="1">Membrane</location>
        <topology evidence="1">Multi-pass membrane protein</topology>
    </subcellularLocation>
</comment>
<keyword evidence="4 6" id="KW-1133">Transmembrane helix</keyword>
<dbReference type="GO" id="GO:0016020">
    <property type="term" value="C:membrane"/>
    <property type="evidence" value="ECO:0007669"/>
    <property type="project" value="UniProtKB-SubCell"/>
</dbReference>
<dbReference type="InterPro" id="IPR051790">
    <property type="entry name" value="Cytochrome_c-biogenesis_DsbD"/>
</dbReference>